<feature type="transmembrane region" description="Helical" evidence="7">
    <location>
        <begin position="190"/>
        <end position="214"/>
    </location>
</feature>
<evidence type="ECO:0000313" key="8">
    <source>
        <dbReference type="EMBL" id="MBB5577804.1"/>
    </source>
</evidence>
<reference evidence="8 9" key="1">
    <citation type="submission" date="2020-08" db="EMBL/GenBank/DDBJ databases">
        <title>Genomic Encyclopedia of Type Strains, Phase IV (KMG-V): Genome sequencing to study the core and pangenomes of soil and plant-associated prokaryotes.</title>
        <authorList>
            <person name="Whitman W."/>
        </authorList>
    </citation>
    <scope>NUCLEOTIDE SEQUENCE [LARGE SCALE GENOMIC DNA]</scope>
    <source>
        <strain evidence="8 9">SEMIA 4064</strain>
    </source>
</reference>
<evidence type="ECO:0000256" key="3">
    <source>
        <dbReference type="ARBA" id="ARBA00022692"/>
    </source>
</evidence>
<keyword evidence="5 7" id="KW-1133">Transmembrane helix</keyword>
<dbReference type="InterPro" id="IPR001046">
    <property type="entry name" value="NRAMP_fam"/>
</dbReference>
<feature type="transmembrane region" description="Helical" evidence="7">
    <location>
        <begin position="132"/>
        <end position="150"/>
    </location>
</feature>
<keyword evidence="2" id="KW-0813">Transport</keyword>
<evidence type="ECO:0000256" key="6">
    <source>
        <dbReference type="ARBA" id="ARBA00023136"/>
    </source>
</evidence>
<sequence length="443" mass="47408">MTETTERQGAMAGNGIFRRFLKILGPGFITGASDDDPSGIGTYSQAGAQLGYGIGWTMLLTYPLMSAIQEICARVGRTTGHGIAGNVCRHYPAWLLYFIVGLLFIANAINIGADLSAMADALQLLIGGPETLYVVGFGSACAIASVFVEYDRYSAVLKWMTLSLFAYVAAMFAANISWGEATAGLFVPKIVWNAEFFTTIVAILGTTISPYLFFWQASQEVEDEHVNGDKHPLVEAPREAPAALRRIRADTLIGMGFSNIIALAIIATTAATIHKTGVANISSSAQAAEALRPIAGDVAFIVFAVGILGTGLLAVPVLAGAAAYAVGEAFKWPVGLSRKPKHAKAFLCDLEHGLYSRNGHIVHARQSYLGPVLERGNQRGRSRTGDDNHDADDCERAGHGKVYGYRLAALAWMDVDGSRGRIRSWDGGDVVFLARTSIVRCDE</sequence>
<comment type="caution">
    <text evidence="8">The sequence shown here is derived from an EMBL/GenBank/DDBJ whole genome shotgun (WGS) entry which is preliminary data.</text>
</comment>
<evidence type="ECO:0000313" key="9">
    <source>
        <dbReference type="Proteomes" id="UP000549882"/>
    </source>
</evidence>
<dbReference type="EMBL" id="JACHBI010000025">
    <property type="protein sequence ID" value="MBB5577804.1"/>
    <property type="molecule type" value="Genomic_DNA"/>
</dbReference>
<dbReference type="PANTHER" id="PTHR11706:SF33">
    <property type="entry name" value="NATURAL RESISTANCE-ASSOCIATED MACROPHAGE PROTEIN 2"/>
    <property type="match status" value="1"/>
</dbReference>
<keyword evidence="4" id="KW-0769">Symport</keyword>
<proteinExistence type="predicted"/>
<dbReference type="Proteomes" id="UP000549882">
    <property type="component" value="Unassembled WGS sequence"/>
</dbReference>
<feature type="transmembrane region" description="Helical" evidence="7">
    <location>
        <begin position="252"/>
        <end position="273"/>
    </location>
</feature>
<dbReference type="GO" id="GO:0005886">
    <property type="term" value="C:plasma membrane"/>
    <property type="evidence" value="ECO:0007669"/>
    <property type="project" value="TreeGrafter"/>
</dbReference>
<organism evidence="8 9">
    <name type="scientific">Rhizobium paranaense</name>
    <dbReference type="NCBI Taxonomy" id="1650438"/>
    <lineage>
        <taxon>Bacteria</taxon>
        <taxon>Pseudomonadati</taxon>
        <taxon>Pseudomonadota</taxon>
        <taxon>Alphaproteobacteria</taxon>
        <taxon>Hyphomicrobiales</taxon>
        <taxon>Rhizobiaceae</taxon>
        <taxon>Rhizobium/Agrobacterium group</taxon>
        <taxon>Rhizobium</taxon>
    </lineage>
</organism>
<keyword evidence="6 7" id="KW-0472">Membrane</keyword>
<dbReference type="GO" id="GO:0015086">
    <property type="term" value="F:cadmium ion transmembrane transporter activity"/>
    <property type="evidence" value="ECO:0007669"/>
    <property type="project" value="TreeGrafter"/>
</dbReference>
<accession>A0A7W9D4T5</accession>
<dbReference type="GO" id="GO:0005384">
    <property type="term" value="F:manganese ion transmembrane transporter activity"/>
    <property type="evidence" value="ECO:0007669"/>
    <property type="project" value="TreeGrafter"/>
</dbReference>
<gene>
    <name evidence="8" type="ORF">GGD50_006459</name>
</gene>
<evidence type="ECO:0000256" key="4">
    <source>
        <dbReference type="ARBA" id="ARBA00022847"/>
    </source>
</evidence>
<evidence type="ECO:0000256" key="1">
    <source>
        <dbReference type="ARBA" id="ARBA00004141"/>
    </source>
</evidence>
<keyword evidence="3 7" id="KW-0812">Transmembrane</keyword>
<dbReference type="GO" id="GO:0034755">
    <property type="term" value="P:iron ion transmembrane transport"/>
    <property type="evidence" value="ECO:0007669"/>
    <property type="project" value="TreeGrafter"/>
</dbReference>
<name>A0A7W9D4T5_9HYPH</name>
<feature type="transmembrane region" description="Helical" evidence="7">
    <location>
        <begin position="298"/>
        <end position="326"/>
    </location>
</feature>
<evidence type="ECO:0000256" key="5">
    <source>
        <dbReference type="ARBA" id="ARBA00022989"/>
    </source>
</evidence>
<evidence type="ECO:0000256" key="7">
    <source>
        <dbReference type="SAM" id="Phobius"/>
    </source>
</evidence>
<feature type="transmembrane region" description="Helical" evidence="7">
    <location>
        <begin position="94"/>
        <end position="112"/>
    </location>
</feature>
<protein>
    <submittedName>
        <fullName evidence="8">NRAMP (Natural resistance-associated macrophage protein)-like metal ion transporter</fullName>
    </submittedName>
</protein>
<feature type="transmembrane region" description="Helical" evidence="7">
    <location>
        <begin position="157"/>
        <end position="178"/>
    </location>
</feature>
<comment type="subcellular location">
    <subcellularLocation>
        <location evidence="1">Membrane</location>
        <topology evidence="1">Multi-pass membrane protein</topology>
    </subcellularLocation>
</comment>
<dbReference type="PANTHER" id="PTHR11706">
    <property type="entry name" value="SOLUTE CARRIER PROTEIN FAMILY 11 MEMBER"/>
    <property type="match status" value="1"/>
</dbReference>
<dbReference type="Pfam" id="PF01566">
    <property type="entry name" value="Nramp"/>
    <property type="match status" value="1"/>
</dbReference>
<dbReference type="GO" id="GO:0015293">
    <property type="term" value="F:symporter activity"/>
    <property type="evidence" value="ECO:0007669"/>
    <property type="project" value="UniProtKB-KW"/>
</dbReference>
<dbReference type="AlphaFoldDB" id="A0A7W9D4T5"/>
<keyword evidence="9" id="KW-1185">Reference proteome</keyword>
<evidence type="ECO:0000256" key="2">
    <source>
        <dbReference type="ARBA" id="ARBA00022448"/>
    </source>
</evidence>